<gene>
    <name evidence="1" type="ORF">A8990_15231</name>
</gene>
<dbReference type="AlphaFoldDB" id="A0A3D9Q998"/>
<accession>A0A3D9Q998</accession>
<protein>
    <submittedName>
        <fullName evidence="1">Uncharacterized protein</fullName>
    </submittedName>
</protein>
<proteinExistence type="predicted"/>
<name>A0A3D9Q998_9BACL</name>
<reference evidence="1 2" key="1">
    <citation type="submission" date="2018-08" db="EMBL/GenBank/DDBJ databases">
        <title>Genomic Encyclopedia of Type Strains, Phase III (KMG-III): the genomes of soil and plant-associated and newly described type strains.</title>
        <authorList>
            <person name="Whitman W."/>
        </authorList>
    </citation>
    <scope>NUCLEOTIDE SEQUENCE [LARGE SCALE GENOMIC DNA]</scope>
    <source>
        <strain evidence="1 2">CGMCC 1.10966</strain>
    </source>
</reference>
<comment type="caution">
    <text evidence="1">The sequence shown here is derived from an EMBL/GenBank/DDBJ whole genome shotgun (WGS) entry which is preliminary data.</text>
</comment>
<keyword evidence="2" id="KW-1185">Reference proteome</keyword>
<evidence type="ECO:0000313" key="1">
    <source>
        <dbReference type="EMBL" id="REE57586.1"/>
    </source>
</evidence>
<dbReference type="EMBL" id="QTTN01000052">
    <property type="protein sequence ID" value="REE57586.1"/>
    <property type="molecule type" value="Genomic_DNA"/>
</dbReference>
<evidence type="ECO:0000313" key="2">
    <source>
        <dbReference type="Proteomes" id="UP000256304"/>
    </source>
</evidence>
<organism evidence="1 2">
    <name type="scientific">Paenibacillus taihuensis</name>
    <dbReference type="NCBI Taxonomy" id="1156355"/>
    <lineage>
        <taxon>Bacteria</taxon>
        <taxon>Bacillati</taxon>
        <taxon>Bacillota</taxon>
        <taxon>Bacilli</taxon>
        <taxon>Bacillales</taxon>
        <taxon>Paenibacillaceae</taxon>
        <taxon>Paenibacillus</taxon>
    </lineage>
</organism>
<dbReference type="Proteomes" id="UP000256304">
    <property type="component" value="Unassembled WGS sequence"/>
</dbReference>
<sequence>MGGNPPKMFKEDNLSIFFSMSHSLEMVRVGFSYSRLWNGGFYLLRVGFSDAQLWIDASQ</sequence>